<accession>A0AA35S8G4</accession>
<dbReference type="Proteomes" id="UP001174909">
    <property type="component" value="Unassembled WGS sequence"/>
</dbReference>
<protein>
    <submittedName>
        <fullName evidence="1">Uncharacterized protein</fullName>
    </submittedName>
</protein>
<comment type="caution">
    <text evidence="1">The sequence shown here is derived from an EMBL/GenBank/DDBJ whole genome shotgun (WGS) entry which is preliminary data.</text>
</comment>
<gene>
    <name evidence="1" type="ORF">GBAR_LOCUS14685</name>
</gene>
<dbReference type="EMBL" id="CASHTH010002150">
    <property type="protein sequence ID" value="CAI8025408.1"/>
    <property type="molecule type" value="Genomic_DNA"/>
</dbReference>
<sequence>MLHLSVKSLFQHSMWWWITLKTLLWLLLEAPSASRML</sequence>
<reference evidence="1" key="1">
    <citation type="submission" date="2023-03" db="EMBL/GenBank/DDBJ databases">
        <authorList>
            <person name="Steffen K."/>
            <person name="Cardenas P."/>
        </authorList>
    </citation>
    <scope>NUCLEOTIDE SEQUENCE</scope>
</reference>
<organism evidence="1 2">
    <name type="scientific">Geodia barretti</name>
    <name type="common">Barrett's horny sponge</name>
    <dbReference type="NCBI Taxonomy" id="519541"/>
    <lineage>
        <taxon>Eukaryota</taxon>
        <taxon>Metazoa</taxon>
        <taxon>Porifera</taxon>
        <taxon>Demospongiae</taxon>
        <taxon>Heteroscleromorpha</taxon>
        <taxon>Tetractinellida</taxon>
        <taxon>Astrophorina</taxon>
        <taxon>Geodiidae</taxon>
        <taxon>Geodia</taxon>
    </lineage>
</organism>
<evidence type="ECO:0000313" key="1">
    <source>
        <dbReference type="EMBL" id="CAI8025408.1"/>
    </source>
</evidence>
<dbReference type="AlphaFoldDB" id="A0AA35S8G4"/>
<keyword evidence="2" id="KW-1185">Reference proteome</keyword>
<proteinExistence type="predicted"/>
<name>A0AA35S8G4_GEOBA</name>
<evidence type="ECO:0000313" key="2">
    <source>
        <dbReference type="Proteomes" id="UP001174909"/>
    </source>
</evidence>